<keyword evidence="1" id="KW-1133">Transmembrane helix</keyword>
<dbReference type="Pfam" id="PF05656">
    <property type="entry name" value="DUF805"/>
    <property type="match status" value="1"/>
</dbReference>
<dbReference type="Proteomes" id="UP000033870">
    <property type="component" value="Unassembled WGS sequence"/>
</dbReference>
<feature type="transmembrane region" description="Helical" evidence="1">
    <location>
        <begin position="27"/>
        <end position="48"/>
    </location>
</feature>
<feature type="transmembrane region" description="Helical" evidence="1">
    <location>
        <begin position="54"/>
        <end position="73"/>
    </location>
</feature>
<gene>
    <name evidence="2" type="ORF">UY92_C0014G0009</name>
</gene>
<dbReference type="GO" id="GO:0005886">
    <property type="term" value="C:plasma membrane"/>
    <property type="evidence" value="ECO:0007669"/>
    <property type="project" value="TreeGrafter"/>
</dbReference>
<dbReference type="STRING" id="1619044.UY92_C0014G0009"/>
<keyword evidence="1" id="KW-0472">Membrane</keyword>
<keyword evidence="1" id="KW-0812">Transmembrane</keyword>
<protein>
    <recommendedName>
        <fullName evidence="4">DUF805 domain-containing protein</fullName>
    </recommendedName>
</protein>
<dbReference type="EMBL" id="LCRX01000014">
    <property type="protein sequence ID" value="KKW41684.1"/>
    <property type="molecule type" value="Genomic_DNA"/>
</dbReference>
<comment type="caution">
    <text evidence="2">The sequence shown here is derived from an EMBL/GenBank/DDBJ whole genome shotgun (WGS) entry which is preliminary data.</text>
</comment>
<dbReference type="PANTHER" id="PTHR34980">
    <property type="entry name" value="INNER MEMBRANE PROTEIN-RELATED-RELATED"/>
    <property type="match status" value="1"/>
</dbReference>
<feature type="transmembrane region" description="Helical" evidence="1">
    <location>
        <begin position="85"/>
        <end position="106"/>
    </location>
</feature>
<evidence type="ECO:0000256" key="1">
    <source>
        <dbReference type="SAM" id="Phobius"/>
    </source>
</evidence>
<dbReference type="PANTHER" id="PTHR34980:SF2">
    <property type="entry name" value="INNER MEMBRANE PROTEIN YHAH-RELATED"/>
    <property type="match status" value="1"/>
</dbReference>
<proteinExistence type="predicted"/>
<sequence length="129" mass="14364">MNENFNQYLAVLKKYAIFSGRSNRREYWTFVLFHVLVTIILSTMDSIMESRLGASFLVGIYALATLVPSLAVGVRRLHDTNRSGWWVLIGFIPVIGSIILIFFLAADSQPGDNQYGPNPKSLDAAPVAQ</sequence>
<dbReference type="AlphaFoldDB" id="A0A0G2B8D7"/>
<name>A0A0G2B8D7_9BACT</name>
<accession>A0A0G2B8D7</accession>
<evidence type="ECO:0000313" key="2">
    <source>
        <dbReference type="EMBL" id="KKW41684.1"/>
    </source>
</evidence>
<evidence type="ECO:0000313" key="3">
    <source>
        <dbReference type="Proteomes" id="UP000033870"/>
    </source>
</evidence>
<evidence type="ECO:0008006" key="4">
    <source>
        <dbReference type="Google" id="ProtNLM"/>
    </source>
</evidence>
<organism evidence="2 3">
    <name type="scientific">Candidatus Magasanikbacteria bacterium GW2011_GWA2_56_11</name>
    <dbReference type="NCBI Taxonomy" id="1619044"/>
    <lineage>
        <taxon>Bacteria</taxon>
        <taxon>Candidatus Magasanikiibacteriota</taxon>
    </lineage>
</organism>
<dbReference type="InterPro" id="IPR008523">
    <property type="entry name" value="DUF805"/>
</dbReference>
<reference evidence="2 3" key="1">
    <citation type="journal article" date="2015" name="Nature">
        <title>rRNA introns, odd ribosomes, and small enigmatic genomes across a large radiation of phyla.</title>
        <authorList>
            <person name="Brown C.T."/>
            <person name="Hug L.A."/>
            <person name="Thomas B.C."/>
            <person name="Sharon I."/>
            <person name="Castelle C.J."/>
            <person name="Singh A."/>
            <person name="Wilkins M.J."/>
            <person name="Williams K.H."/>
            <person name="Banfield J.F."/>
        </authorList>
    </citation>
    <scope>NUCLEOTIDE SEQUENCE [LARGE SCALE GENOMIC DNA]</scope>
</reference>